<dbReference type="PANTHER" id="PTHR23024">
    <property type="entry name" value="ARYLACETAMIDE DEACETYLASE"/>
    <property type="match status" value="1"/>
</dbReference>
<dbReference type="InterPro" id="IPR050466">
    <property type="entry name" value="Carboxylest/Gibb_receptor"/>
</dbReference>
<dbReference type="Gramene" id="KGN53638">
    <property type="protein sequence ID" value="KGN53638"/>
    <property type="gene ID" value="Csa_4G094010"/>
</dbReference>
<organism evidence="3 4">
    <name type="scientific">Cucumis sativus</name>
    <name type="common">Cucumber</name>
    <dbReference type="NCBI Taxonomy" id="3659"/>
    <lineage>
        <taxon>Eukaryota</taxon>
        <taxon>Viridiplantae</taxon>
        <taxon>Streptophyta</taxon>
        <taxon>Embryophyta</taxon>
        <taxon>Tracheophyta</taxon>
        <taxon>Spermatophyta</taxon>
        <taxon>Magnoliopsida</taxon>
        <taxon>eudicotyledons</taxon>
        <taxon>Gunneridae</taxon>
        <taxon>Pentapetalae</taxon>
        <taxon>rosids</taxon>
        <taxon>fabids</taxon>
        <taxon>Cucurbitales</taxon>
        <taxon>Cucurbitaceae</taxon>
        <taxon>Benincaseae</taxon>
        <taxon>Cucumis</taxon>
    </lineage>
</organism>
<dbReference type="GO" id="GO:0016787">
    <property type="term" value="F:hydrolase activity"/>
    <property type="evidence" value="ECO:0007669"/>
    <property type="project" value="InterPro"/>
</dbReference>
<sequence length="238" mass="26637">MPNHCKKLKRMTTISIDPRLKLQIPKLCIQNEATTEEIEGVIRVYADGRVERPPIIPNLPLNETSPYLFISMAMASVLALPHGAVTMNSSSTLLPKQNGIILIEPFFGGESRTKSEKLTAQPSFGSALTLNVVDTYWRLSLPKGANRDHKWSNPLVNGVAKLRETKVPLLMVCISELDILVDRNLEFCAAMAATKKKMERVILKGVGHSFQILKKEQISNVRRQEMMGCIQAFIQIQQ</sequence>
<gene>
    <name evidence="3" type="ORF">Csa_4G094010</name>
</gene>
<dbReference type="OMA" id="CIQNEAT"/>
<dbReference type="Gene3D" id="3.40.50.1820">
    <property type="entry name" value="alpha/beta hydrolase"/>
    <property type="match status" value="1"/>
</dbReference>
<evidence type="ECO:0000256" key="1">
    <source>
        <dbReference type="ARBA" id="ARBA00010515"/>
    </source>
</evidence>
<keyword evidence="4" id="KW-1185">Reference proteome</keyword>
<evidence type="ECO:0000259" key="2">
    <source>
        <dbReference type="Pfam" id="PF07859"/>
    </source>
</evidence>
<dbReference type="Pfam" id="PF07859">
    <property type="entry name" value="Abhydrolase_3"/>
    <property type="match status" value="1"/>
</dbReference>
<dbReference type="SUPFAM" id="SSF53474">
    <property type="entry name" value="alpha/beta-Hydrolases"/>
    <property type="match status" value="1"/>
</dbReference>
<proteinExistence type="inferred from homology"/>
<reference evidence="3 4" key="1">
    <citation type="journal article" date="2009" name="Nat. Genet.">
        <title>The genome of the cucumber, Cucumis sativus L.</title>
        <authorList>
            <person name="Huang S."/>
            <person name="Li R."/>
            <person name="Zhang Z."/>
            <person name="Li L."/>
            <person name="Gu X."/>
            <person name="Fan W."/>
            <person name="Lucas W.J."/>
            <person name="Wang X."/>
            <person name="Xie B."/>
            <person name="Ni P."/>
            <person name="Ren Y."/>
            <person name="Zhu H."/>
            <person name="Li J."/>
            <person name="Lin K."/>
            <person name="Jin W."/>
            <person name="Fei Z."/>
            <person name="Li G."/>
            <person name="Staub J."/>
            <person name="Kilian A."/>
            <person name="van der Vossen E.A."/>
            <person name="Wu Y."/>
            <person name="Guo J."/>
            <person name="He J."/>
            <person name="Jia Z."/>
            <person name="Ren Y."/>
            <person name="Tian G."/>
            <person name="Lu Y."/>
            <person name="Ruan J."/>
            <person name="Qian W."/>
            <person name="Wang M."/>
            <person name="Huang Q."/>
            <person name="Li B."/>
            <person name="Xuan Z."/>
            <person name="Cao J."/>
            <person name="Asan"/>
            <person name="Wu Z."/>
            <person name="Zhang J."/>
            <person name="Cai Q."/>
            <person name="Bai Y."/>
            <person name="Zhao B."/>
            <person name="Han Y."/>
            <person name="Li Y."/>
            <person name="Li X."/>
            <person name="Wang S."/>
            <person name="Shi Q."/>
            <person name="Liu S."/>
            <person name="Cho W.K."/>
            <person name="Kim J.Y."/>
            <person name="Xu Y."/>
            <person name="Heller-Uszynska K."/>
            <person name="Miao H."/>
            <person name="Cheng Z."/>
            <person name="Zhang S."/>
            <person name="Wu J."/>
            <person name="Yang Y."/>
            <person name="Kang H."/>
            <person name="Li M."/>
            <person name="Liang H."/>
            <person name="Ren X."/>
            <person name="Shi Z."/>
            <person name="Wen M."/>
            <person name="Jian M."/>
            <person name="Yang H."/>
            <person name="Zhang G."/>
            <person name="Yang Z."/>
            <person name="Chen R."/>
            <person name="Liu S."/>
            <person name="Li J."/>
            <person name="Ma L."/>
            <person name="Liu H."/>
            <person name="Zhou Y."/>
            <person name="Zhao J."/>
            <person name="Fang X."/>
            <person name="Li G."/>
            <person name="Fang L."/>
            <person name="Li Y."/>
            <person name="Liu D."/>
            <person name="Zheng H."/>
            <person name="Zhang Y."/>
            <person name="Qin N."/>
            <person name="Li Z."/>
            <person name="Yang G."/>
            <person name="Yang S."/>
            <person name="Bolund L."/>
            <person name="Kristiansen K."/>
            <person name="Zheng H."/>
            <person name="Li S."/>
            <person name="Zhang X."/>
            <person name="Yang H."/>
            <person name="Wang J."/>
            <person name="Sun R."/>
            <person name="Zhang B."/>
            <person name="Jiang S."/>
            <person name="Wang J."/>
            <person name="Du Y."/>
            <person name="Li S."/>
        </authorList>
    </citation>
    <scope>NUCLEOTIDE SEQUENCE [LARGE SCALE GENOMIC DNA]</scope>
    <source>
        <strain evidence="4">cv. 9930</strain>
    </source>
</reference>
<dbReference type="AlphaFoldDB" id="A0A0A0KVP9"/>
<dbReference type="STRING" id="3659.A0A0A0KVP9"/>
<dbReference type="InterPro" id="IPR029058">
    <property type="entry name" value="AB_hydrolase_fold"/>
</dbReference>
<dbReference type="PANTHER" id="PTHR23024:SF409">
    <property type="entry name" value="CARBOXYLESTERASE 6-RELATED"/>
    <property type="match status" value="1"/>
</dbReference>
<dbReference type="Proteomes" id="UP000029981">
    <property type="component" value="Chromosome 4"/>
</dbReference>
<dbReference type="EMBL" id="CM002925">
    <property type="protein sequence ID" value="KGN53638.1"/>
    <property type="molecule type" value="Genomic_DNA"/>
</dbReference>
<reference evidence="3 4" key="4">
    <citation type="journal article" date="2011" name="BMC Genomics">
        <title>RNA-Seq improves annotation of protein-coding genes in the cucumber genome.</title>
        <authorList>
            <person name="Li Z."/>
            <person name="Zhang Z."/>
            <person name="Yan P."/>
            <person name="Huang S."/>
            <person name="Fei Z."/>
            <person name="Lin K."/>
        </authorList>
    </citation>
    <scope>NUCLEOTIDE SEQUENCE [LARGE SCALE GENOMIC DNA]</scope>
    <source>
        <strain evidence="4">cv. 9930</strain>
    </source>
</reference>
<protein>
    <recommendedName>
        <fullName evidence="2">Alpha/beta hydrolase fold-3 domain-containing protein</fullName>
    </recommendedName>
</protein>
<reference evidence="3 4" key="3">
    <citation type="journal article" date="2010" name="BMC Genomics">
        <title>Transcriptome sequencing and comparative analysis of cucumber flowers with different sex types.</title>
        <authorList>
            <person name="Guo S."/>
            <person name="Zheng Y."/>
            <person name="Joung J.G."/>
            <person name="Liu S."/>
            <person name="Zhang Z."/>
            <person name="Crasta O.R."/>
            <person name="Sobral B.W."/>
            <person name="Xu Y."/>
            <person name="Huang S."/>
            <person name="Fei Z."/>
        </authorList>
    </citation>
    <scope>NUCLEOTIDE SEQUENCE [LARGE SCALE GENOMIC DNA]</scope>
    <source>
        <strain evidence="4">cv. 9930</strain>
    </source>
</reference>
<comment type="similarity">
    <text evidence="1">Belongs to the 'GDXG' lipolytic enzyme family.</text>
</comment>
<feature type="domain" description="Alpha/beta hydrolase fold-3" evidence="2">
    <location>
        <begin position="87"/>
        <end position="211"/>
    </location>
</feature>
<dbReference type="InterPro" id="IPR013094">
    <property type="entry name" value="AB_hydrolase_3"/>
</dbReference>
<evidence type="ECO:0000313" key="3">
    <source>
        <dbReference type="EMBL" id="KGN53638.1"/>
    </source>
</evidence>
<accession>A0A0A0KVP9</accession>
<reference evidence="3 4" key="2">
    <citation type="journal article" date="2009" name="PLoS ONE">
        <title>An integrated genetic and cytogenetic map of the cucumber genome.</title>
        <authorList>
            <person name="Ren Y."/>
            <person name="Zhang Z."/>
            <person name="Liu J."/>
            <person name="Staub J.E."/>
            <person name="Han Y."/>
            <person name="Cheng Z."/>
            <person name="Li X."/>
            <person name="Lu J."/>
            <person name="Miao H."/>
            <person name="Kang H."/>
            <person name="Xie B."/>
            <person name="Gu X."/>
            <person name="Wang X."/>
            <person name="Du Y."/>
            <person name="Jin W."/>
            <person name="Huang S."/>
        </authorList>
    </citation>
    <scope>NUCLEOTIDE SEQUENCE [LARGE SCALE GENOMIC DNA]</scope>
    <source>
        <strain evidence="4">cv. 9930</strain>
    </source>
</reference>
<name>A0A0A0KVP9_CUCSA</name>
<evidence type="ECO:0000313" key="4">
    <source>
        <dbReference type="Proteomes" id="UP000029981"/>
    </source>
</evidence>